<keyword evidence="2" id="KW-0732">Signal</keyword>
<evidence type="ECO:0000256" key="1">
    <source>
        <dbReference type="SAM" id="MobiDB-lite"/>
    </source>
</evidence>
<feature type="chain" id="PRO_5013370732" description="Secreted protein" evidence="2">
    <location>
        <begin position="24"/>
        <end position="105"/>
    </location>
</feature>
<evidence type="ECO:0000313" key="3">
    <source>
        <dbReference type="EMBL" id="OXA37235.1"/>
    </source>
</evidence>
<feature type="compositionally biased region" description="Basic and acidic residues" evidence="1">
    <location>
        <begin position="86"/>
        <end position="96"/>
    </location>
</feature>
<dbReference type="EMBL" id="LNIX01000061">
    <property type="protein sequence ID" value="OXA37235.1"/>
    <property type="molecule type" value="Genomic_DNA"/>
</dbReference>
<dbReference type="AlphaFoldDB" id="A0A226CV01"/>
<evidence type="ECO:0000313" key="4">
    <source>
        <dbReference type="Proteomes" id="UP000198287"/>
    </source>
</evidence>
<name>A0A226CV01_FOLCA</name>
<protein>
    <recommendedName>
        <fullName evidence="5">Secreted protein</fullName>
    </recommendedName>
</protein>
<proteinExistence type="predicted"/>
<organism evidence="3 4">
    <name type="scientific">Folsomia candida</name>
    <name type="common">Springtail</name>
    <dbReference type="NCBI Taxonomy" id="158441"/>
    <lineage>
        <taxon>Eukaryota</taxon>
        <taxon>Metazoa</taxon>
        <taxon>Ecdysozoa</taxon>
        <taxon>Arthropoda</taxon>
        <taxon>Hexapoda</taxon>
        <taxon>Collembola</taxon>
        <taxon>Entomobryomorpha</taxon>
        <taxon>Isotomoidea</taxon>
        <taxon>Isotomidae</taxon>
        <taxon>Proisotominae</taxon>
        <taxon>Folsomia</taxon>
    </lineage>
</organism>
<comment type="caution">
    <text evidence="3">The sequence shown here is derived from an EMBL/GenBank/DDBJ whole genome shotgun (WGS) entry which is preliminary data.</text>
</comment>
<sequence>MTRSTIFFATLAVSLLLCGIAYASDNQDDDFDDFSSSRIARDGHFGRYRNIHNRRPVPPRRYQPHPHNANRRIYPAPSQTGNSRPQQDRYVDEADRNGYAAILGR</sequence>
<feature type="region of interest" description="Disordered" evidence="1">
    <location>
        <begin position="49"/>
        <end position="96"/>
    </location>
</feature>
<reference evidence="3 4" key="1">
    <citation type="submission" date="2015-12" db="EMBL/GenBank/DDBJ databases">
        <title>The genome of Folsomia candida.</title>
        <authorList>
            <person name="Faddeeva A."/>
            <person name="Derks M.F."/>
            <person name="Anvar Y."/>
            <person name="Smit S."/>
            <person name="Van Straalen N."/>
            <person name="Roelofs D."/>
        </authorList>
    </citation>
    <scope>NUCLEOTIDE SEQUENCE [LARGE SCALE GENOMIC DNA]</scope>
    <source>
        <strain evidence="3 4">VU population</strain>
        <tissue evidence="3">Whole body</tissue>
    </source>
</reference>
<accession>A0A226CV01</accession>
<evidence type="ECO:0008006" key="5">
    <source>
        <dbReference type="Google" id="ProtNLM"/>
    </source>
</evidence>
<dbReference type="Proteomes" id="UP000198287">
    <property type="component" value="Unassembled WGS sequence"/>
</dbReference>
<feature type="signal peptide" evidence="2">
    <location>
        <begin position="1"/>
        <end position="23"/>
    </location>
</feature>
<keyword evidence="4" id="KW-1185">Reference proteome</keyword>
<evidence type="ECO:0000256" key="2">
    <source>
        <dbReference type="SAM" id="SignalP"/>
    </source>
</evidence>
<feature type="compositionally biased region" description="Basic residues" evidence="1">
    <location>
        <begin position="49"/>
        <end position="70"/>
    </location>
</feature>
<gene>
    <name evidence="3" type="ORF">Fcan01_27994</name>
</gene>